<dbReference type="Gene3D" id="2.40.50.100">
    <property type="match status" value="1"/>
</dbReference>
<reference evidence="1" key="1">
    <citation type="journal article" date="2020" name="Ecol. Evol.">
        <title>Genome structure and content of the rice root-knot nematode (Meloidogyne graminicola).</title>
        <authorList>
            <person name="Phan N.T."/>
            <person name="Danchin E.G.J."/>
            <person name="Klopp C."/>
            <person name="Perfus-Barbeoch L."/>
            <person name="Kozlowski D.K."/>
            <person name="Koutsovoulos G.D."/>
            <person name="Lopez-Roques C."/>
            <person name="Bouchez O."/>
            <person name="Zahm M."/>
            <person name="Besnard G."/>
            <person name="Bellafiore S."/>
        </authorList>
    </citation>
    <scope>NUCLEOTIDE SEQUENCE</scope>
    <source>
        <strain evidence="1">VN-18</strain>
    </source>
</reference>
<dbReference type="OrthoDB" id="10264154at2759"/>
<comment type="caution">
    <text evidence="1">The sequence shown here is derived from an EMBL/GenBank/DDBJ whole genome shotgun (WGS) entry which is preliminary data.</text>
</comment>
<name>A0A8S9ZZ98_9BILA</name>
<protein>
    <submittedName>
        <fullName evidence="1">Glycine cleavage system H protein</fullName>
    </submittedName>
</protein>
<dbReference type="EMBL" id="JABEBT010000008">
    <property type="protein sequence ID" value="KAF7639021.1"/>
    <property type="molecule type" value="Genomic_DNA"/>
</dbReference>
<dbReference type="Proteomes" id="UP000605970">
    <property type="component" value="Unassembled WGS sequence"/>
</dbReference>
<evidence type="ECO:0000313" key="1">
    <source>
        <dbReference type="EMBL" id="KAF7639021.1"/>
    </source>
</evidence>
<dbReference type="AlphaFoldDB" id="A0A8S9ZZ98"/>
<accession>A0A8S9ZZ98</accession>
<keyword evidence="2" id="KW-1185">Reference proteome</keyword>
<organism evidence="1 2">
    <name type="scientific">Meloidogyne graminicola</name>
    <dbReference type="NCBI Taxonomy" id="189291"/>
    <lineage>
        <taxon>Eukaryota</taxon>
        <taxon>Metazoa</taxon>
        <taxon>Ecdysozoa</taxon>
        <taxon>Nematoda</taxon>
        <taxon>Chromadorea</taxon>
        <taxon>Rhabditida</taxon>
        <taxon>Tylenchina</taxon>
        <taxon>Tylenchomorpha</taxon>
        <taxon>Tylenchoidea</taxon>
        <taxon>Meloidogynidae</taxon>
        <taxon>Meloidogyninae</taxon>
        <taxon>Meloidogyne</taxon>
    </lineage>
</organism>
<proteinExistence type="predicted"/>
<evidence type="ECO:0000313" key="2">
    <source>
        <dbReference type="Proteomes" id="UP000605970"/>
    </source>
</evidence>
<sequence>MFHFIRPNVILNIRSAINLNNCLQQISGSNGIFLRHLSFTRKIEERFYTKKHEWIELNKPIKDEIGTVGITDFAQV</sequence>
<gene>
    <name evidence="1" type="ORF">Mgra_00001547</name>
</gene>